<dbReference type="PANTHER" id="PTHR43531">
    <property type="entry name" value="PROTEIN ICFG"/>
    <property type="match status" value="1"/>
</dbReference>
<organism evidence="7 8">
    <name type="scientific">Candidatus Marinarcus aquaticus</name>
    <dbReference type="NCBI Taxonomy" id="2044504"/>
    <lineage>
        <taxon>Bacteria</taxon>
        <taxon>Pseudomonadati</taxon>
        <taxon>Campylobacterota</taxon>
        <taxon>Epsilonproteobacteria</taxon>
        <taxon>Campylobacterales</taxon>
        <taxon>Arcobacteraceae</taxon>
        <taxon>Candidatus Marinarcus</taxon>
    </lineage>
</organism>
<dbReference type="InterPro" id="IPR051310">
    <property type="entry name" value="MCP_chemotaxis"/>
</dbReference>
<name>A0A4Q0XUN8_9BACT</name>
<gene>
    <name evidence="7" type="ORF">CRV04_06545</name>
</gene>
<dbReference type="Pfam" id="PF14827">
    <property type="entry name" value="dCache_3"/>
    <property type="match status" value="1"/>
</dbReference>
<evidence type="ECO:0000256" key="1">
    <source>
        <dbReference type="ARBA" id="ARBA00022500"/>
    </source>
</evidence>
<dbReference type="PRINTS" id="PR00260">
    <property type="entry name" value="CHEMTRNSDUCR"/>
</dbReference>
<keyword evidence="3" id="KW-0807">Transducer</keyword>
<sequence>MKSLTISKKFTFLSLTVTFVSLLIGYLLLNNYKQNLIEQEYASIVHELQDMTHDRMNAKLDVGISNAISIANDHYIKEALATNNRELAIAALSNLSANMKANTPFKNIKVHIHTKNNHSFLRSWVPEKFGDDLSSFRKSVVKVNASQGVVNTLEVGKAGLSIRSVVPVFSENNEHVGSLEFMQGINSVAKLFDQNQEGFLLLMDASLAVAKIDEANKLKEYVISQKFVNKAFLNDAKTIDFKELKANKILNTQAYTYTYVDIKDFEGNVIGMALVGEPYDVVHNAINTATKLIVISLMILAGALIVTLVASLFVMKKFIIGPINDLKEAIDSVKESRTKSSYIEVQNNDEIGDVVKSFNEYLGSIKAGMEKDKTVIDEARVVIEKVNSGLFNDQIKQEANSKEVAMLIGVINDMIVKTKNNLLTLSQTLVELSHAKYDLNIPRIEGMTGLIASLFNGIRVTQATMSEVMALIDSSNTKLESSSKELSDASKRLSESSNLQAVSLEETAAAIEEIASTIKQSSDNAQKMTNHAQSVTKANEVGRNLANQTVTAMDELSDEVNSILEAITVIDQIAFQTNILSLNAAVEAATAGEAGKGFAVVAQEVRNLASRSAEAAKEIKEIVESATIKANSSKEVTDKMLQGYNALDDNINQTIGLIEEVANAAKEQQTAISQINDTVNSLDKATQENASLAATISTMAENTQNLVEQLREAVSNTTFSEASKKRICEPDMIFRLNKLKSDHIVFKDNNFCNCGVGKNFTVKNHHECDLGKWIDENKERPFAQTQEWKELLIVHEDVHSKVQKTVDLYAQGASNEEIFTYTKDVEDSAFKVFNLLDRLREMNCSTQEVEK</sequence>
<dbReference type="OrthoDB" id="9765597at2"/>
<keyword evidence="4" id="KW-0472">Membrane</keyword>
<evidence type="ECO:0000256" key="4">
    <source>
        <dbReference type="SAM" id="Phobius"/>
    </source>
</evidence>
<dbReference type="SUPFAM" id="SSF103190">
    <property type="entry name" value="Sensory domain-like"/>
    <property type="match status" value="1"/>
</dbReference>
<keyword evidence="8" id="KW-1185">Reference proteome</keyword>
<comment type="caution">
    <text evidence="7">The sequence shown here is derived from an EMBL/GenBank/DDBJ whole genome shotgun (WGS) entry which is preliminary data.</text>
</comment>
<dbReference type="GO" id="GO:0006935">
    <property type="term" value="P:chemotaxis"/>
    <property type="evidence" value="ECO:0007669"/>
    <property type="project" value="UniProtKB-KW"/>
</dbReference>
<dbReference type="InterPro" id="IPR029150">
    <property type="entry name" value="dCache_3"/>
</dbReference>
<dbReference type="InterPro" id="IPR029151">
    <property type="entry name" value="Sensor-like_sf"/>
</dbReference>
<dbReference type="Pfam" id="PF13682">
    <property type="entry name" value="CZB"/>
    <property type="match status" value="1"/>
</dbReference>
<reference evidence="7 8" key="1">
    <citation type="submission" date="2017-10" db="EMBL/GenBank/DDBJ databases">
        <title>Genomics of the genus Arcobacter.</title>
        <authorList>
            <person name="Perez-Cataluna A."/>
            <person name="Figueras M.J."/>
        </authorList>
    </citation>
    <scope>NUCLEOTIDE SEQUENCE [LARGE SCALE GENOMIC DNA]</scope>
    <source>
        <strain evidence="7 8">CECT 8987</strain>
    </source>
</reference>
<dbReference type="PROSITE" id="PS50111">
    <property type="entry name" value="CHEMOTAXIS_TRANSDUC_2"/>
    <property type="match status" value="1"/>
</dbReference>
<dbReference type="InterPro" id="IPR025991">
    <property type="entry name" value="Chemoreceptor_zinc-bind_dom"/>
</dbReference>
<feature type="domain" description="Methyl-accepting transducer" evidence="5">
    <location>
        <begin position="475"/>
        <end position="704"/>
    </location>
</feature>
<evidence type="ECO:0000313" key="7">
    <source>
        <dbReference type="EMBL" id="RXJ58161.1"/>
    </source>
</evidence>
<dbReference type="InterPro" id="IPR004090">
    <property type="entry name" value="Chemotax_Me-accpt_rcpt"/>
</dbReference>
<dbReference type="PROSITE" id="PS50885">
    <property type="entry name" value="HAMP"/>
    <property type="match status" value="1"/>
</dbReference>
<dbReference type="Pfam" id="PF00015">
    <property type="entry name" value="MCPsignal"/>
    <property type="match status" value="1"/>
</dbReference>
<dbReference type="Gene3D" id="1.10.287.950">
    <property type="entry name" value="Methyl-accepting chemotaxis protein"/>
    <property type="match status" value="1"/>
</dbReference>
<dbReference type="SMART" id="SM00283">
    <property type="entry name" value="MA"/>
    <property type="match status" value="1"/>
</dbReference>
<dbReference type="SUPFAM" id="SSF58104">
    <property type="entry name" value="Methyl-accepting chemotaxis protein (MCP) signaling domain"/>
    <property type="match status" value="1"/>
</dbReference>
<dbReference type="Gene3D" id="1.20.120.30">
    <property type="entry name" value="Aspartate receptor, ligand-binding domain"/>
    <property type="match status" value="1"/>
</dbReference>
<protein>
    <submittedName>
        <fullName evidence="7">Chemotaxis protein</fullName>
    </submittedName>
</protein>
<feature type="domain" description="HAMP" evidence="6">
    <location>
        <begin position="317"/>
        <end position="370"/>
    </location>
</feature>
<dbReference type="Proteomes" id="UP000290657">
    <property type="component" value="Unassembled WGS sequence"/>
</dbReference>
<dbReference type="InterPro" id="IPR004089">
    <property type="entry name" value="MCPsignal_dom"/>
</dbReference>
<dbReference type="PANTHER" id="PTHR43531:SF11">
    <property type="entry name" value="METHYL-ACCEPTING CHEMOTAXIS PROTEIN 3"/>
    <property type="match status" value="1"/>
</dbReference>
<dbReference type="GO" id="GO:0007165">
    <property type="term" value="P:signal transduction"/>
    <property type="evidence" value="ECO:0007669"/>
    <property type="project" value="UniProtKB-KW"/>
</dbReference>
<dbReference type="Gene3D" id="6.10.340.10">
    <property type="match status" value="1"/>
</dbReference>
<dbReference type="GO" id="GO:0005886">
    <property type="term" value="C:plasma membrane"/>
    <property type="evidence" value="ECO:0007669"/>
    <property type="project" value="TreeGrafter"/>
</dbReference>
<dbReference type="CDD" id="cd06225">
    <property type="entry name" value="HAMP"/>
    <property type="match status" value="1"/>
</dbReference>
<evidence type="ECO:0000259" key="6">
    <source>
        <dbReference type="PROSITE" id="PS50885"/>
    </source>
</evidence>
<evidence type="ECO:0000313" key="8">
    <source>
        <dbReference type="Proteomes" id="UP000290657"/>
    </source>
</evidence>
<dbReference type="InterPro" id="IPR003660">
    <property type="entry name" value="HAMP_dom"/>
</dbReference>
<dbReference type="GO" id="GO:0004888">
    <property type="term" value="F:transmembrane signaling receptor activity"/>
    <property type="evidence" value="ECO:0007669"/>
    <property type="project" value="InterPro"/>
</dbReference>
<evidence type="ECO:0000256" key="2">
    <source>
        <dbReference type="ARBA" id="ARBA00029447"/>
    </source>
</evidence>
<accession>A0A4Q0XUN8</accession>
<proteinExistence type="inferred from homology"/>
<feature type="transmembrane region" description="Helical" evidence="4">
    <location>
        <begin position="292"/>
        <end position="314"/>
    </location>
</feature>
<dbReference type="Gene3D" id="3.30.450.20">
    <property type="entry name" value="PAS domain"/>
    <property type="match status" value="1"/>
</dbReference>
<dbReference type="RefSeq" id="WP_128996024.1">
    <property type="nucleotide sequence ID" value="NZ_PDKN01000003.1"/>
</dbReference>
<keyword evidence="4" id="KW-0812">Transmembrane</keyword>
<dbReference type="AlphaFoldDB" id="A0A4Q0XUN8"/>
<dbReference type="SMART" id="SM00304">
    <property type="entry name" value="HAMP"/>
    <property type="match status" value="1"/>
</dbReference>
<keyword evidence="4" id="KW-1133">Transmembrane helix</keyword>
<dbReference type="Pfam" id="PF00672">
    <property type="entry name" value="HAMP"/>
    <property type="match status" value="1"/>
</dbReference>
<feature type="transmembrane region" description="Helical" evidence="4">
    <location>
        <begin position="12"/>
        <end position="29"/>
    </location>
</feature>
<comment type="similarity">
    <text evidence="2">Belongs to the methyl-accepting chemotaxis (MCP) protein family.</text>
</comment>
<evidence type="ECO:0000256" key="3">
    <source>
        <dbReference type="PROSITE-ProRule" id="PRU00284"/>
    </source>
</evidence>
<evidence type="ECO:0000259" key="5">
    <source>
        <dbReference type="PROSITE" id="PS50111"/>
    </source>
</evidence>
<dbReference type="EMBL" id="PDKN01000003">
    <property type="protein sequence ID" value="RXJ58161.1"/>
    <property type="molecule type" value="Genomic_DNA"/>
</dbReference>
<keyword evidence="1" id="KW-0145">Chemotaxis</keyword>